<dbReference type="AlphaFoldDB" id="A0A939CDB6"/>
<name>A0A939CDB6_9FIRM</name>
<dbReference type="Pfam" id="PF00528">
    <property type="entry name" value="BPD_transp_1"/>
    <property type="match status" value="1"/>
</dbReference>
<evidence type="ECO:0000256" key="3">
    <source>
        <dbReference type="ARBA" id="ARBA00022475"/>
    </source>
</evidence>
<dbReference type="EMBL" id="JAFHBD010000018">
    <property type="protein sequence ID" value="MBN2953163.1"/>
    <property type="molecule type" value="Genomic_DNA"/>
</dbReference>
<evidence type="ECO:0000256" key="1">
    <source>
        <dbReference type="ARBA" id="ARBA00004651"/>
    </source>
</evidence>
<protein>
    <submittedName>
        <fullName evidence="9">ABC transporter permease</fullName>
    </submittedName>
</protein>
<comment type="similarity">
    <text evidence="7">Belongs to the binding-protein-dependent transport system permease family.</text>
</comment>
<feature type="transmembrane region" description="Helical" evidence="7">
    <location>
        <begin position="219"/>
        <end position="248"/>
    </location>
</feature>
<dbReference type="PANTHER" id="PTHR43386:SF22">
    <property type="entry name" value="OLIGOPEPTIDE TRANSPORT SYSTEM PERMEASE PROTEIN OPPC"/>
    <property type="match status" value="1"/>
</dbReference>
<feature type="transmembrane region" description="Helical" evidence="7">
    <location>
        <begin position="269"/>
        <end position="287"/>
    </location>
</feature>
<sequence length="301" mass="32670">MDWFSPIDPSKKNSEFIAVESKSFWKAAWGRFKKNPMAVLGLVVILLLAVISIFGPMISPYAYDAQDAANQYAGFSAQHIFGTDKFGRDVFTRLCYGGRISLAIGFGAAVINTVLGVVIGGLCGYIGGKFDNFVMRIVDIIYAMPSMIYVILIMMVLGSNVRSILIGICIPGWIGMARQVRGQLIALKEQEFSMAALVIGASDARILFRHLLINAIGPIIVQITFLVPNAIFTEAFLSFIGIGISAPMASWGSMAQDARQVLTMHPGQLLLPTICICITIFSLNFLGEGIGDAFNPKKTRG</sequence>
<comment type="caution">
    <text evidence="9">The sequence shown here is derived from an EMBL/GenBank/DDBJ whole genome shotgun (WGS) entry which is preliminary data.</text>
</comment>
<evidence type="ECO:0000256" key="6">
    <source>
        <dbReference type="ARBA" id="ARBA00023136"/>
    </source>
</evidence>
<dbReference type="Pfam" id="PF12911">
    <property type="entry name" value="OppC_N"/>
    <property type="match status" value="1"/>
</dbReference>
<proteinExistence type="inferred from homology"/>
<dbReference type="Proteomes" id="UP000737612">
    <property type="component" value="Unassembled WGS sequence"/>
</dbReference>
<dbReference type="PROSITE" id="PS50928">
    <property type="entry name" value="ABC_TM1"/>
    <property type="match status" value="1"/>
</dbReference>
<dbReference type="GO" id="GO:0055085">
    <property type="term" value="P:transmembrane transport"/>
    <property type="evidence" value="ECO:0007669"/>
    <property type="project" value="InterPro"/>
</dbReference>
<evidence type="ECO:0000256" key="7">
    <source>
        <dbReference type="RuleBase" id="RU363032"/>
    </source>
</evidence>
<dbReference type="Gene3D" id="1.10.3720.10">
    <property type="entry name" value="MetI-like"/>
    <property type="match status" value="1"/>
</dbReference>
<feature type="transmembrane region" description="Helical" evidence="7">
    <location>
        <begin position="100"/>
        <end position="125"/>
    </location>
</feature>
<dbReference type="CDD" id="cd06261">
    <property type="entry name" value="TM_PBP2"/>
    <property type="match status" value="1"/>
</dbReference>
<feature type="transmembrane region" description="Helical" evidence="7">
    <location>
        <begin position="137"/>
        <end position="157"/>
    </location>
</feature>
<dbReference type="InterPro" id="IPR025966">
    <property type="entry name" value="OppC_N"/>
</dbReference>
<evidence type="ECO:0000259" key="8">
    <source>
        <dbReference type="PROSITE" id="PS50928"/>
    </source>
</evidence>
<dbReference type="GeneID" id="79854688"/>
<dbReference type="InterPro" id="IPR050366">
    <property type="entry name" value="BP-dependent_transpt_permease"/>
</dbReference>
<feature type="transmembrane region" description="Helical" evidence="7">
    <location>
        <begin position="38"/>
        <end position="58"/>
    </location>
</feature>
<evidence type="ECO:0000256" key="5">
    <source>
        <dbReference type="ARBA" id="ARBA00022989"/>
    </source>
</evidence>
<dbReference type="InterPro" id="IPR035906">
    <property type="entry name" value="MetI-like_sf"/>
</dbReference>
<keyword evidence="4 7" id="KW-0812">Transmembrane</keyword>
<gene>
    <name evidence="9" type="ORF">JTJ23_06090</name>
</gene>
<evidence type="ECO:0000256" key="2">
    <source>
        <dbReference type="ARBA" id="ARBA00022448"/>
    </source>
</evidence>
<keyword evidence="6 7" id="KW-0472">Membrane</keyword>
<dbReference type="RefSeq" id="WP_118601125.1">
    <property type="nucleotide sequence ID" value="NZ_JAQEGR010000002.1"/>
</dbReference>
<evidence type="ECO:0000313" key="9">
    <source>
        <dbReference type="EMBL" id="MBN2953163.1"/>
    </source>
</evidence>
<accession>A0A939CDB6</accession>
<feature type="domain" description="ABC transmembrane type-1" evidence="8">
    <location>
        <begin position="98"/>
        <end position="287"/>
    </location>
</feature>
<organism evidence="9 10">
    <name type="scientific">Fusicatenibacter saccharivorans</name>
    <dbReference type="NCBI Taxonomy" id="1150298"/>
    <lineage>
        <taxon>Bacteria</taxon>
        <taxon>Bacillati</taxon>
        <taxon>Bacillota</taxon>
        <taxon>Clostridia</taxon>
        <taxon>Lachnospirales</taxon>
        <taxon>Lachnospiraceae</taxon>
        <taxon>Fusicatenibacter</taxon>
    </lineage>
</organism>
<dbReference type="InterPro" id="IPR000515">
    <property type="entry name" value="MetI-like"/>
</dbReference>
<evidence type="ECO:0000256" key="4">
    <source>
        <dbReference type="ARBA" id="ARBA00022692"/>
    </source>
</evidence>
<keyword evidence="2 7" id="KW-0813">Transport</keyword>
<dbReference type="SUPFAM" id="SSF161098">
    <property type="entry name" value="MetI-like"/>
    <property type="match status" value="1"/>
</dbReference>
<evidence type="ECO:0000313" key="10">
    <source>
        <dbReference type="Proteomes" id="UP000737612"/>
    </source>
</evidence>
<keyword evidence="5 7" id="KW-1133">Transmembrane helix</keyword>
<reference evidence="9" key="1">
    <citation type="submission" date="2021-02" db="EMBL/GenBank/DDBJ databases">
        <title>Metagenome-assembled genomes from human diarrheal sample B26.</title>
        <authorList>
            <person name="Ateba T.P."/>
            <person name="Alayande K.A."/>
            <person name="Mwanza M."/>
        </authorList>
    </citation>
    <scope>NUCLEOTIDE SEQUENCE</scope>
    <source>
        <strain evidence="9">06WH</strain>
    </source>
</reference>
<dbReference type="GO" id="GO:0005886">
    <property type="term" value="C:plasma membrane"/>
    <property type="evidence" value="ECO:0007669"/>
    <property type="project" value="UniProtKB-SubCell"/>
</dbReference>
<keyword evidence="3" id="KW-1003">Cell membrane</keyword>
<dbReference type="PANTHER" id="PTHR43386">
    <property type="entry name" value="OLIGOPEPTIDE TRANSPORT SYSTEM PERMEASE PROTEIN APPC"/>
    <property type="match status" value="1"/>
</dbReference>
<comment type="subcellular location">
    <subcellularLocation>
        <location evidence="1 7">Cell membrane</location>
        <topology evidence="1 7">Multi-pass membrane protein</topology>
    </subcellularLocation>
</comment>